<dbReference type="PATRIC" id="fig|1285586.5.peg.643"/>
<name>R7ZHV2_LYSSH</name>
<dbReference type="Proteomes" id="UP000013911">
    <property type="component" value="Unassembled WGS sequence"/>
</dbReference>
<dbReference type="EMBL" id="AQPX01000008">
    <property type="protein sequence ID" value="EON73636.1"/>
    <property type="molecule type" value="Genomic_DNA"/>
</dbReference>
<proteinExistence type="predicted"/>
<gene>
    <name evidence="1" type="ORF">H131_03204</name>
</gene>
<reference evidence="1 2" key="1">
    <citation type="submission" date="2013-04" db="EMBL/GenBank/DDBJ databases">
        <title>Draft genome of the heavy metal tolerant bacterium Lysinibacillus sphaericus strain OT4b.31.</title>
        <authorList>
            <person name="Pena-Montenegro T.D."/>
            <person name="Dussan J."/>
        </authorList>
    </citation>
    <scope>NUCLEOTIDE SEQUENCE [LARGE SCALE GENOMIC DNA]</scope>
    <source>
        <strain evidence="1 2">OT4b.31</strain>
    </source>
</reference>
<comment type="caution">
    <text evidence="1">The sequence shown here is derived from an EMBL/GenBank/DDBJ whole genome shotgun (WGS) entry which is preliminary data.</text>
</comment>
<dbReference type="eggNOG" id="ENOG502ZAHS">
    <property type="taxonomic scope" value="Bacteria"/>
</dbReference>
<dbReference type="OrthoDB" id="2446869at2"/>
<accession>R7ZHV2</accession>
<dbReference type="AlphaFoldDB" id="R7ZHV2"/>
<dbReference type="RefSeq" id="WP_010857605.1">
    <property type="nucleotide sequence ID" value="NZ_KB933398.1"/>
</dbReference>
<protein>
    <submittedName>
        <fullName evidence="1">Uncharacterized protein</fullName>
    </submittedName>
</protein>
<sequence>MLLDCDEQLFITYSESGEKGAEKLLSKWAEINTQTDPKILGTTLSPNLFLVNEEAAMNIAFSTARKYWGRVSADLQLFFEKHGFDEKFVHDRLNTFFYTQKGKETFFEQLFAQHTMDLERLIWLIFGKRWQVTLPVDDLQTIFLYKFKDEYFVHMIYKEEALFWHWLFTKKVYSLLIHRPLEQFTFIHEMMRHFEHSAQITYAHVNNFVHNYRKNLDKCITYVDKHNASCLAKKQLRLYQIVTHYRLSSGDYQSVKALITSFEGDWRYSMYALTEKEKVLIAYILLHMGHEEQNYEMVIHYGEYLLEDERLNNYAIEIMLEYKDLLPNRKPTPPAIIKNYALNYLENLYAVLLDNYVKMARYQEGLTLIKENVLASNKKIHAALVQQNFSNEQFIAIEASVQQDIALQVNNSLQHIGLSVEEWRQNYRKPDAPYYLVAQSASLHMLNILKVLFVTEQYELFEKLMEVYKKYLLNDDHFGKLRMFISAYV</sequence>
<evidence type="ECO:0000313" key="2">
    <source>
        <dbReference type="Proteomes" id="UP000013911"/>
    </source>
</evidence>
<evidence type="ECO:0000313" key="1">
    <source>
        <dbReference type="EMBL" id="EON73636.1"/>
    </source>
</evidence>
<dbReference type="HOGENOM" id="CLU_557591_0_0_9"/>
<organism evidence="1 2">
    <name type="scientific">Lysinibacillus sphaericus OT4b.31</name>
    <dbReference type="NCBI Taxonomy" id="1285586"/>
    <lineage>
        <taxon>Bacteria</taxon>
        <taxon>Bacillati</taxon>
        <taxon>Bacillota</taxon>
        <taxon>Bacilli</taxon>
        <taxon>Bacillales</taxon>
        <taxon>Bacillaceae</taxon>
        <taxon>Lysinibacillus</taxon>
    </lineage>
</organism>